<dbReference type="InterPro" id="IPR003347">
    <property type="entry name" value="JmjC_dom"/>
</dbReference>
<gene>
    <name evidence="6" type="ORF">D0Y65_001201</name>
</gene>
<dbReference type="PANTHER" id="PTHR12549:SF42">
    <property type="entry name" value="LYSINE-SPECIFIC DEMETHYLASE JMJ28"/>
    <property type="match status" value="1"/>
</dbReference>
<proteinExistence type="inferred from homology"/>
<comment type="similarity">
    <text evidence="2">Belongs to the JARID1 histone demethylase family.</text>
</comment>
<dbReference type="Pfam" id="PF02373">
    <property type="entry name" value="JmjC"/>
    <property type="match status" value="1"/>
</dbReference>
<organism evidence="6 7">
    <name type="scientific">Glycine soja</name>
    <name type="common">Wild soybean</name>
    <dbReference type="NCBI Taxonomy" id="3848"/>
    <lineage>
        <taxon>Eukaryota</taxon>
        <taxon>Viridiplantae</taxon>
        <taxon>Streptophyta</taxon>
        <taxon>Embryophyta</taxon>
        <taxon>Tracheophyta</taxon>
        <taxon>Spermatophyta</taxon>
        <taxon>Magnoliopsida</taxon>
        <taxon>eudicotyledons</taxon>
        <taxon>Gunneridae</taxon>
        <taxon>Pentapetalae</taxon>
        <taxon>rosids</taxon>
        <taxon>fabids</taxon>
        <taxon>Fabales</taxon>
        <taxon>Fabaceae</taxon>
        <taxon>Papilionoideae</taxon>
        <taxon>50 kb inversion clade</taxon>
        <taxon>NPAAA clade</taxon>
        <taxon>indigoferoid/millettioid clade</taxon>
        <taxon>Phaseoleae</taxon>
        <taxon>Glycine</taxon>
        <taxon>Glycine subgen. Soja</taxon>
    </lineage>
</organism>
<keyword evidence="7" id="KW-1185">Reference proteome</keyword>
<dbReference type="AlphaFoldDB" id="A0A445M1U5"/>
<feature type="non-terminal residue" evidence="6">
    <location>
        <position position="146"/>
    </location>
</feature>
<evidence type="ECO:0000259" key="5">
    <source>
        <dbReference type="PROSITE" id="PS51184"/>
    </source>
</evidence>
<dbReference type="GO" id="GO:0032259">
    <property type="term" value="P:methylation"/>
    <property type="evidence" value="ECO:0007669"/>
    <property type="project" value="UniProtKB-KW"/>
</dbReference>
<dbReference type="GO" id="GO:0008168">
    <property type="term" value="F:methyltransferase activity"/>
    <property type="evidence" value="ECO:0007669"/>
    <property type="project" value="UniProtKB-KW"/>
</dbReference>
<dbReference type="EMBL" id="QZWG01000001">
    <property type="protein sequence ID" value="RZC29518.1"/>
    <property type="molecule type" value="Genomic_DNA"/>
</dbReference>
<dbReference type="GO" id="GO:0006357">
    <property type="term" value="P:regulation of transcription by RNA polymerase II"/>
    <property type="evidence" value="ECO:0007669"/>
    <property type="project" value="TreeGrafter"/>
</dbReference>
<accession>A0A445M1U5</accession>
<dbReference type="GO" id="GO:0003712">
    <property type="term" value="F:transcription coregulator activity"/>
    <property type="evidence" value="ECO:0007669"/>
    <property type="project" value="TreeGrafter"/>
</dbReference>
<dbReference type="SMART" id="SM00558">
    <property type="entry name" value="JmjC"/>
    <property type="match status" value="1"/>
</dbReference>
<dbReference type="GO" id="GO:0031490">
    <property type="term" value="F:chromatin DNA binding"/>
    <property type="evidence" value="ECO:0007669"/>
    <property type="project" value="TreeGrafter"/>
</dbReference>
<evidence type="ECO:0000256" key="4">
    <source>
        <dbReference type="ARBA" id="ARBA00023242"/>
    </source>
</evidence>
<evidence type="ECO:0000256" key="1">
    <source>
        <dbReference type="ARBA" id="ARBA00004123"/>
    </source>
</evidence>
<dbReference type="GO" id="GO:0000785">
    <property type="term" value="C:chromatin"/>
    <property type="evidence" value="ECO:0007669"/>
    <property type="project" value="TreeGrafter"/>
</dbReference>
<dbReference type="Proteomes" id="UP000289340">
    <property type="component" value="Chromosome 1"/>
</dbReference>
<sequence>MHSMVKEGADFLRRDVPKLLEYLKRHSDEFSYTSEYHEKMVHPILDQSFFLDNTHKMRLKEEFKIEPWTFEQHVGEAVIIPSGCPYQIRNPKCCVHVELEFVSPENVSECIQLIDEVRLLPEDHKAKVEKLEELITYLLLLMITPF</sequence>
<dbReference type="GO" id="GO:0000118">
    <property type="term" value="C:histone deacetylase complex"/>
    <property type="evidence" value="ECO:0007669"/>
    <property type="project" value="TreeGrafter"/>
</dbReference>
<evidence type="ECO:0000313" key="7">
    <source>
        <dbReference type="Proteomes" id="UP000289340"/>
    </source>
</evidence>
<dbReference type="SUPFAM" id="SSF51197">
    <property type="entry name" value="Clavaminate synthase-like"/>
    <property type="match status" value="1"/>
</dbReference>
<evidence type="ECO:0000256" key="3">
    <source>
        <dbReference type="ARBA" id="ARBA00022723"/>
    </source>
</evidence>
<keyword evidence="6" id="KW-0489">Methyltransferase</keyword>
<keyword evidence="4" id="KW-0539">Nucleus</keyword>
<dbReference type="GO" id="GO:0046872">
    <property type="term" value="F:metal ion binding"/>
    <property type="evidence" value="ECO:0007669"/>
    <property type="project" value="UniProtKB-KW"/>
</dbReference>
<name>A0A445M1U5_GLYSO</name>
<dbReference type="PROSITE" id="PS51184">
    <property type="entry name" value="JMJC"/>
    <property type="match status" value="1"/>
</dbReference>
<evidence type="ECO:0000313" key="6">
    <source>
        <dbReference type="EMBL" id="RZC29518.1"/>
    </source>
</evidence>
<keyword evidence="3" id="KW-0479">Metal-binding</keyword>
<keyword evidence="6" id="KW-0808">Transferase</keyword>
<evidence type="ECO:0000256" key="2">
    <source>
        <dbReference type="ARBA" id="ARBA00006801"/>
    </source>
</evidence>
<dbReference type="Gene3D" id="2.60.120.650">
    <property type="entry name" value="Cupin"/>
    <property type="match status" value="1"/>
</dbReference>
<comment type="caution">
    <text evidence="6">The sequence shown here is derived from an EMBL/GenBank/DDBJ whole genome shotgun (WGS) entry which is preliminary data.</text>
</comment>
<comment type="subcellular location">
    <subcellularLocation>
        <location evidence="1">Nucleus</location>
    </subcellularLocation>
</comment>
<reference evidence="6 7" key="1">
    <citation type="submission" date="2018-09" db="EMBL/GenBank/DDBJ databases">
        <title>A high-quality reference genome of wild soybean provides a powerful tool to mine soybean genomes.</title>
        <authorList>
            <person name="Xie M."/>
            <person name="Chung C.Y.L."/>
            <person name="Li M.-W."/>
            <person name="Wong F.-L."/>
            <person name="Chan T.-F."/>
            <person name="Lam H.-M."/>
        </authorList>
    </citation>
    <scope>NUCLEOTIDE SEQUENCE [LARGE SCALE GENOMIC DNA]</scope>
    <source>
        <strain evidence="7">cv. W05</strain>
        <tissue evidence="6">Hypocotyl of etiolated seedlings</tissue>
    </source>
</reference>
<dbReference type="PANTHER" id="PTHR12549">
    <property type="entry name" value="JMJC DOMAIN-CONTAINING HISTONE DEMETHYLATION PROTEIN"/>
    <property type="match status" value="1"/>
</dbReference>
<dbReference type="GO" id="GO:0032454">
    <property type="term" value="F:histone H3K9 demethylase activity"/>
    <property type="evidence" value="ECO:0007669"/>
    <property type="project" value="InterPro"/>
</dbReference>
<protein>
    <submittedName>
        <fullName evidence="6">Lysine-specific demethylase JMJ25</fullName>
    </submittedName>
</protein>
<feature type="domain" description="JmjC" evidence="5">
    <location>
        <begin position="1"/>
        <end position="118"/>
    </location>
</feature>
<dbReference type="InterPro" id="IPR045109">
    <property type="entry name" value="LSDs-like"/>
</dbReference>